<dbReference type="InterPro" id="IPR020103">
    <property type="entry name" value="PsdUridine_synth_cat_dom_sf"/>
</dbReference>
<comment type="catalytic activity">
    <reaction evidence="1 5">
        <text>a uridine in RNA = a pseudouridine in RNA</text>
        <dbReference type="Rhea" id="RHEA:48348"/>
        <dbReference type="Rhea" id="RHEA-COMP:12068"/>
        <dbReference type="Rhea" id="RHEA-COMP:12069"/>
        <dbReference type="ChEBI" id="CHEBI:65314"/>
        <dbReference type="ChEBI" id="CHEBI:65315"/>
    </reaction>
</comment>
<dbReference type="InterPro" id="IPR006225">
    <property type="entry name" value="PsdUridine_synth_RluC/D"/>
</dbReference>
<evidence type="ECO:0000313" key="8">
    <source>
        <dbReference type="Proteomes" id="UP000616608"/>
    </source>
</evidence>
<evidence type="ECO:0000256" key="4">
    <source>
        <dbReference type="PROSITE-ProRule" id="PRU00182"/>
    </source>
</evidence>
<dbReference type="EC" id="5.4.99.-" evidence="5"/>
<organism evidence="7 8">
    <name type="scientific">Lysinibacillus alkalisoli</name>
    <dbReference type="NCBI Taxonomy" id="1911548"/>
    <lineage>
        <taxon>Bacteria</taxon>
        <taxon>Bacillati</taxon>
        <taxon>Bacillota</taxon>
        <taxon>Bacilli</taxon>
        <taxon>Bacillales</taxon>
        <taxon>Bacillaceae</taxon>
        <taxon>Lysinibacillus</taxon>
    </lineage>
</organism>
<dbReference type="GO" id="GO:0003723">
    <property type="term" value="F:RNA binding"/>
    <property type="evidence" value="ECO:0007669"/>
    <property type="project" value="UniProtKB-KW"/>
</dbReference>
<name>A0A917G348_9BACI</name>
<comment type="caution">
    <text evidence="7">The sequence shown here is derived from an EMBL/GenBank/DDBJ whole genome shotgun (WGS) entry which is preliminary data.</text>
</comment>
<dbReference type="GO" id="GO:0009982">
    <property type="term" value="F:pseudouridine synthase activity"/>
    <property type="evidence" value="ECO:0007669"/>
    <property type="project" value="InterPro"/>
</dbReference>
<dbReference type="Gene3D" id="3.30.2350.10">
    <property type="entry name" value="Pseudouridine synthase"/>
    <property type="match status" value="1"/>
</dbReference>
<comment type="function">
    <text evidence="5">Responsible for synthesis of pseudouridine from uracil.</text>
</comment>
<accession>A0A917G348</accession>
<keyword evidence="5" id="KW-0413">Isomerase</keyword>
<evidence type="ECO:0000313" key="7">
    <source>
        <dbReference type="EMBL" id="GGG20075.1"/>
    </source>
</evidence>
<dbReference type="Pfam" id="PF00849">
    <property type="entry name" value="PseudoU_synth_2"/>
    <property type="match status" value="1"/>
</dbReference>
<dbReference type="InterPro" id="IPR050188">
    <property type="entry name" value="RluA_PseudoU_synthase"/>
</dbReference>
<reference evidence="7" key="1">
    <citation type="journal article" date="2014" name="Int. J. Syst. Evol. Microbiol.">
        <title>Complete genome sequence of Corynebacterium casei LMG S-19264T (=DSM 44701T), isolated from a smear-ripened cheese.</title>
        <authorList>
            <consortium name="US DOE Joint Genome Institute (JGI-PGF)"/>
            <person name="Walter F."/>
            <person name="Albersmeier A."/>
            <person name="Kalinowski J."/>
            <person name="Ruckert C."/>
        </authorList>
    </citation>
    <scope>NUCLEOTIDE SEQUENCE</scope>
    <source>
        <strain evidence="7">CGMCC 1.15760</strain>
    </source>
</reference>
<dbReference type="AlphaFoldDB" id="A0A917G348"/>
<reference evidence="7" key="2">
    <citation type="submission" date="2020-09" db="EMBL/GenBank/DDBJ databases">
        <authorList>
            <person name="Sun Q."/>
            <person name="Zhou Y."/>
        </authorList>
    </citation>
    <scope>NUCLEOTIDE SEQUENCE</scope>
    <source>
        <strain evidence="7">CGMCC 1.15760</strain>
    </source>
</reference>
<dbReference type="PROSITE" id="PS50889">
    <property type="entry name" value="S4"/>
    <property type="match status" value="1"/>
</dbReference>
<keyword evidence="8" id="KW-1185">Reference proteome</keyword>
<dbReference type="GO" id="GO:0140098">
    <property type="term" value="F:catalytic activity, acting on RNA"/>
    <property type="evidence" value="ECO:0007669"/>
    <property type="project" value="UniProtKB-ARBA"/>
</dbReference>
<evidence type="ECO:0000256" key="5">
    <source>
        <dbReference type="RuleBase" id="RU362028"/>
    </source>
</evidence>
<dbReference type="InterPro" id="IPR006145">
    <property type="entry name" value="PsdUridine_synth_RsuA/RluA"/>
</dbReference>
<gene>
    <name evidence="7" type="primary">rluD</name>
    <name evidence="7" type="ORF">GCM10007425_13100</name>
</gene>
<sequence>MNRLLPMNNFTIQFVAQTPQLLREAIAAYGVSKRALTAIKFQGGKIMVNDQEQNVRYALQVGDCVSIEFPREQRSESLTPTYAPLAIQYEDDSLLIVNKPAHQSTIPSKEHPTNSLANDICGYLEQQGLAATAHIVTRLDRDTSGLVCVAKHRHMHHLMSELQKKGEIQRHYEAIVIGEVASQTIEAPIARSTTSIIERMVDSKGKYARTDVTLIGKGETAGVAYSHVALFLYTGRTHQIRVHMSYIGHTLLGDDLYGGDCTLINRQALHCAKLAFIHPITGAPINITIDLPQDMQKIVQQQ</sequence>
<feature type="domain" description="Pseudouridine synthase RsuA/RluA-like" evidence="6">
    <location>
        <begin position="94"/>
        <end position="245"/>
    </location>
</feature>
<evidence type="ECO:0000256" key="2">
    <source>
        <dbReference type="ARBA" id="ARBA00010876"/>
    </source>
</evidence>
<dbReference type="RefSeq" id="WP_188614237.1">
    <property type="nucleotide sequence ID" value="NZ_BMJT01000004.1"/>
</dbReference>
<dbReference type="EMBL" id="BMJT01000004">
    <property type="protein sequence ID" value="GGG20075.1"/>
    <property type="molecule type" value="Genomic_DNA"/>
</dbReference>
<dbReference type="NCBIfam" id="TIGR00005">
    <property type="entry name" value="rluA_subfam"/>
    <property type="match status" value="1"/>
</dbReference>
<evidence type="ECO:0000256" key="3">
    <source>
        <dbReference type="PIRSR" id="PIRSR606225-1"/>
    </source>
</evidence>
<keyword evidence="4" id="KW-0694">RNA-binding</keyword>
<proteinExistence type="inferred from homology"/>
<evidence type="ECO:0000256" key="1">
    <source>
        <dbReference type="ARBA" id="ARBA00000073"/>
    </source>
</evidence>
<dbReference type="CDD" id="cd02869">
    <property type="entry name" value="PseudoU_synth_RluA_like"/>
    <property type="match status" value="1"/>
</dbReference>
<dbReference type="SUPFAM" id="SSF55120">
    <property type="entry name" value="Pseudouridine synthase"/>
    <property type="match status" value="1"/>
</dbReference>
<dbReference type="PANTHER" id="PTHR21600">
    <property type="entry name" value="MITOCHONDRIAL RNA PSEUDOURIDINE SYNTHASE"/>
    <property type="match status" value="1"/>
</dbReference>
<feature type="active site" evidence="3">
    <location>
        <position position="140"/>
    </location>
</feature>
<dbReference type="GO" id="GO:0000455">
    <property type="term" value="P:enzyme-directed rRNA pseudouridine synthesis"/>
    <property type="evidence" value="ECO:0007669"/>
    <property type="project" value="TreeGrafter"/>
</dbReference>
<protein>
    <recommendedName>
        <fullName evidence="5">Pseudouridine synthase</fullName>
        <ecNumber evidence="5">5.4.99.-</ecNumber>
    </recommendedName>
</protein>
<evidence type="ECO:0000259" key="6">
    <source>
        <dbReference type="Pfam" id="PF00849"/>
    </source>
</evidence>
<comment type="similarity">
    <text evidence="2 5">Belongs to the pseudouridine synthase RluA family.</text>
</comment>
<dbReference type="PANTHER" id="PTHR21600:SF35">
    <property type="entry name" value="PSEUDOURIDINE SYNTHASE"/>
    <property type="match status" value="1"/>
</dbReference>
<dbReference type="Proteomes" id="UP000616608">
    <property type="component" value="Unassembled WGS sequence"/>
</dbReference>